<dbReference type="AlphaFoldDB" id="A0AAN6RKZ7"/>
<dbReference type="GO" id="GO:0008171">
    <property type="term" value="F:O-methyltransferase activity"/>
    <property type="evidence" value="ECO:0007669"/>
    <property type="project" value="InterPro"/>
</dbReference>
<keyword evidence="1" id="KW-0489">Methyltransferase</keyword>
<dbReference type="InterPro" id="IPR002347">
    <property type="entry name" value="SDR_fam"/>
</dbReference>
<organism evidence="5 6">
    <name type="scientific">Pseudopithomyces chartarum</name>
    <dbReference type="NCBI Taxonomy" id="1892770"/>
    <lineage>
        <taxon>Eukaryota</taxon>
        <taxon>Fungi</taxon>
        <taxon>Dikarya</taxon>
        <taxon>Ascomycota</taxon>
        <taxon>Pezizomycotina</taxon>
        <taxon>Dothideomycetes</taxon>
        <taxon>Pleosporomycetidae</taxon>
        <taxon>Pleosporales</taxon>
        <taxon>Massarineae</taxon>
        <taxon>Didymosphaeriaceae</taxon>
        <taxon>Pseudopithomyces</taxon>
    </lineage>
</organism>
<name>A0AAN6RKZ7_9PLEO</name>
<dbReference type="PANTHER" id="PTHR43712:SF12">
    <property type="entry name" value="STERIGMATOCYSTIN 8-O-METHYLTRANSFERASE"/>
    <property type="match status" value="1"/>
</dbReference>
<dbReference type="SUPFAM" id="SSF51735">
    <property type="entry name" value="NAD(P)-binding Rossmann-fold domains"/>
    <property type="match status" value="1"/>
</dbReference>
<reference evidence="5 6" key="1">
    <citation type="submission" date="2021-02" db="EMBL/GenBank/DDBJ databases">
        <title>Genome assembly of Pseudopithomyces chartarum.</title>
        <authorList>
            <person name="Jauregui R."/>
            <person name="Singh J."/>
            <person name="Voisey C."/>
        </authorList>
    </citation>
    <scope>NUCLEOTIDE SEQUENCE [LARGE SCALE GENOMIC DNA]</scope>
    <source>
        <strain evidence="5 6">AGR01</strain>
    </source>
</reference>
<evidence type="ECO:0000256" key="2">
    <source>
        <dbReference type="ARBA" id="ARBA00022679"/>
    </source>
</evidence>
<gene>
    <name evidence="5" type="ORF">GRF29_28g2152197</name>
</gene>
<keyword evidence="2" id="KW-0808">Transferase</keyword>
<proteinExistence type="predicted"/>
<comment type="caution">
    <text evidence="5">The sequence shown here is derived from an EMBL/GenBank/DDBJ whole genome shotgun (WGS) entry which is preliminary data.</text>
</comment>
<dbReference type="GO" id="GO:0032259">
    <property type="term" value="P:methylation"/>
    <property type="evidence" value="ECO:0007669"/>
    <property type="project" value="UniProtKB-KW"/>
</dbReference>
<dbReference type="InterPro" id="IPR036291">
    <property type="entry name" value="NAD(P)-bd_dom_sf"/>
</dbReference>
<evidence type="ECO:0000256" key="3">
    <source>
        <dbReference type="ARBA" id="ARBA00022691"/>
    </source>
</evidence>
<dbReference type="InterPro" id="IPR016461">
    <property type="entry name" value="COMT-like"/>
</dbReference>
<dbReference type="SUPFAM" id="SSF53335">
    <property type="entry name" value="S-adenosyl-L-methionine-dependent methyltransferases"/>
    <property type="match status" value="1"/>
</dbReference>
<feature type="domain" description="O-methyltransferase C-terminal" evidence="4">
    <location>
        <begin position="497"/>
        <end position="643"/>
    </location>
</feature>
<accession>A0AAN6RKZ7</accession>
<protein>
    <recommendedName>
        <fullName evidence="4">O-methyltransferase C-terminal domain-containing protein</fullName>
    </recommendedName>
</protein>
<dbReference type="PROSITE" id="PS51683">
    <property type="entry name" value="SAM_OMT_II"/>
    <property type="match status" value="1"/>
</dbReference>
<dbReference type="InterPro" id="IPR029063">
    <property type="entry name" value="SAM-dependent_MTases_sf"/>
</dbReference>
<dbReference type="Proteomes" id="UP001280581">
    <property type="component" value="Unassembled WGS sequence"/>
</dbReference>
<keyword evidence="6" id="KW-1185">Reference proteome</keyword>
<dbReference type="Gene3D" id="1.10.10.10">
    <property type="entry name" value="Winged helix-like DNA-binding domain superfamily/Winged helix DNA-binding domain"/>
    <property type="match status" value="1"/>
</dbReference>
<sequence>MAGTVLITGANGSLGLAAVSYLLSTYPTNTLLLTVRNPSSSDVNTAKLHTIIAKHPTAKVHIETLDLAKSSEIATFCRKISADIQFSKLPRIAAIIGNAMTWSLNDGLKVSPDGLELDMAVNTLSHFNIVLRLLDVMEGRGRIVFLSSESHWPGKAGFEKFPPVIPDDLDALVKYEKDKPGEEFGRGFLRYGLKGKSISDPKLANIHVLAVDPGGLLDSRVFSQADVPFFIWFAITIASFLQPLVKYLNPKLNTTHGAAKDVVDIAVADRFADHRTTVDSEPTAPRQWLQDLPKTLELDRLELVDILQEMKREVQTVESTLSEYTYTYADLASLLVIHQFKVAQNVPKSGSITYRHLAQLCGTEENTLHRVLRYAMTNVMFHEPEPGHVAHTELSLHLTQPDTIDGLGMLLGEMMPAFLKLPAAFEKFPRPDEPQDTAYSIANGTELPFYRFLEEHHPDRGRRFGAAMRYYARRQDLDHRYLYELFPWREYDGEATVAVDIGGGQGTASVHFARYTKEMRFVVQDLPKTVAAGEALLPAELKPRIDFVAHDFFTEQPVRGADIYILKWIMHNWSDKYCLRILRALVPALKTGAKVLLFEYVLHDEPDSKWSTKWLVYNDLIMMSCFNGCVRTERDWHRILHEADSGFKIEGVKRIDGSAVSLVEVTWVGK</sequence>
<dbReference type="SUPFAM" id="SSF46785">
    <property type="entry name" value="Winged helix' DNA-binding domain"/>
    <property type="match status" value="1"/>
</dbReference>
<dbReference type="InterPro" id="IPR036388">
    <property type="entry name" value="WH-like_DNA-bd_sf"/>
</dbReference>
<evidence type="ECO:0000256" key="1">
    <source>
        <dbReference type="ARBA" id="ARBA00022603"/>
    </source>
</evidence>
<dbReference type="InterPro" id="IPR001077">
    <property type="entry name" value="COMT_C"/>
</dbReference>
<evidence type="ECO:0000313" key="6">
    <source>
        <dbReference type="Proteomes" id="UP001280581"/>
    </source>
</evidence>
<keyword evidence="3" id="KW-0949">S-adenosyl-L-methionine</keyword>
<dbReference type="Gene3D" id="3.40.50.150">
    <property type="entry name" value="Vaccinia Virus protein VP39"/>
    <property type="match status" value="1"/>
</dbReference>
<dbReference type="InterPro" id="IPR036390">
    <property type="entry name" value="WH_DNA-bd_sf"/>
</dbReference>
<dbReference type="Pfam" id="PF00106">
    <property type="entry name" value="adh_short"/>
    <property type="match status" value="1"/>
</dbReference>
<evidence type="ECO:0000313" key="5">
    <source>
        <dbReference type="EMBL" id="KAK3214134.1"/>
    </source>
</evidence>
<dbReference type="PANTHER" id="PTHR43712">
    <property type="entry name" value="PUTATIVE (AFU_ORTHOLOGUE AFUA_4G14580)-RELATED"/>
    <property type="match status" value="1"/>
</dbReference>
<dbReference type="Pfam" id="PF00891">
    <property type="entry name" value="Methyltransf_2"/>
    <property type="match status" value="1"/>
</dbReference>
<evidence type="ECO:0000259" key="4">
    <source>
        <dbReference type="Pfam" id="PF00891"/>
    </source>
</evidence>
<dbReference type="Gene3D" id="3.40.50.720">
    <property type="entry name" value="NAD(P)-binding Rossmann-like Domain"/>
    <property type="match status" value="1"/>
</dbReference>
<dbReference type="EMBL" id="WVTA01000004">
    <property type="protein sequence ID" value="KAK3214134.1"/>
    <property type="molecule type" value="Genomic_DNA"/>
</dbReference>